<dbReference type="InterPro" id="IPR052179">
    <property type="entry name" value="DD-CPase-like"/>
</dbReference>
<evidence type="ECO:0000313" key="4">
    <source>
        <dbReference type="Proteomes" id="UP001589838"/>
    </source>
</evidence>
<dbReference type="RefSeq" id="WP_335959232.1">
    <property type="nucleotide sequence ID" value="NZ_JAXBLX010000004.1"/>
</dbReference>
<dbReference type="EMBL" id="JBHLUX010000024">
    <property type="protein sequence ID" value="MFC0470678.1"/>
    <property type="molecule type" value="Genomic_DNA"/>
</dbReference>
<feature type="region of interest" description="Disordered" evidence="1">
    <location>
        <begin position="27"/>
        <end position="81"/>
    </location>
</feature>
<feature type="compositionally biased region" description="Acidic residues" evidence="1">
    <location>
        <begin position="65"/>
        <end position="80"/>
    </location>
</feature>
<feature type="compositionally biased region" description="Low complexity" evidence="1">
    <location>
        <begin position="35"/>
        <end position="44"/>
    </location>
</feature>
<dbReference type="SUPFAM" id="SSF55166">
    <property type="entry name" value="Hedgehog/DD-peptidase"/>
    <property type="match status" value="1"/>
</dbReference>
<feature type="domain" description="D-alanyl-D-alanine carboxypeptidase-like core" evidence="2">
    <location>
        <begin position="120"/>
        <end position="249"/>
    </location>
</feature>
<dbReference type="Pfam" id="PF02557">
    <property type="entry name" value="VanY"/>
    <property type="match status" value="1"/>
</dbReference>
<comment type="caution">
    <text evidence="3">The sequence shown here is derived from an EMBL/GenBank/DDBJ whole genome shotgun (WGS) entry which is preliminary data.</text>
</comment>
<organism evidence="3 4">
    <name type="scientific">Halalkalibacter kiskunsagensis</name>
    <dbReference type="NCBI Taxonomy" id="1548599"/>
    <lineage>
        <taxon>Bacteria</taxon>
        <taxon>Bacillati</taxon>
        <taxon>Bacillota</taxon>
        <taxon>Bacilli</taxon>
        <taxon>Bacillales</taxon>
        <taxon>Bacillaceae</taxon>
        <taxon>Halalkalibacter</taxon>
    </lineage>
</organism>
<gene>
    <name evidence="3" type="ORF">ACFFHM_09260</name>
</gene>
<evidence type="ECO:0000256" key="1">
    <source>
        <dbReference type="SAM" id="MobiDB-lite"/>
    </source>
</evidence>
<proteinExistence type="predicted"/>
<dbReference type="CDD" id="cd14852">
    <property type="entry name" value="LD-carboxypeptidase"/>
    <property type="match status" value="1"/>
</dbReference>
<dbReference type="InterPro" id="IPR058193">
    <property type="entry name" value="VanY/YodJ_core_dom"/>
</dbReference>
<dbReference type="InterPro" id="IPR003709">
    <property type="entry name" value="VanY-like_core_dom"/>
</dbReference>
<dbReference type="PANTHER" id="PTHR34385:SF1">
    <property type="entry name" value="PEPTIDOGLYCAN L-ALANYL-D-GLUTAMATE ENDOPEPTIDASE CWLK"/>
    <property type="match status" value="1"/>
</dbReference>
<reference evidence="3 4" key="1">
    <citation type="submission" date="2024-09" db="EMBL/GenBank/DDBJ databases">
        <authorList>
            <person name="Sun Q."/>
            <person name="Mori K."/>
        </authorList>
    </citation>
    <scope>NUCLEOTIDE SEQUENCE [LARGE SCALE GENOMIC DNA]</scope>
    <source>
        <strain evidence="3 4">NCAIM B.02610</strain>
    </source>
</reference>
<sequence length="273" mass="30780">MKPSIISVILLGLTILFFTGCSTEEHSLQQDPPLISSSQISDNDSNSEDESKEDETSKDDRSEMNSEDQIVEEHEVEVETNPESTAVLVNKEYSLPEGHKPEDLVYPNIPFTFEEKIEKRQMREEAAMAIEELFSAAEMDGLSLLGVSAYRSYDTQKALFNYYVERDGEEKARTYSAVPGSSEHQTGLAIDVTASYDTCVVEVCFAETEEAKWLEENAADYGFIIRYLEGKESITGYQYEPWHLRYVGKEIAKEIVSLGVTLEEYMNAVPVSN</sequence>
<dbReference type="Proteomes" id="UP001589838">
    <property type="component" value="Unassembled WGS sequence"/>
</dbReference>
<protein>
    <submittedName>
        <fullName evidence="3">M15 family metallopeptidase</fullName>
    </submittedName>
</protein>
<dbReference type="PANTHER" id="PTHR34385">
    <property type="entry name" value="D-ALANYL-D-ALANINE CARBOXYPEPTIDASE"/>
    <property type="match status" value="1"/>
</dbReference>
<keyword evidence="4" id="KW-1185">Reference proteome</keyword>
<feature type="compositionally biased region" description="Basic and acidic residues" evidence="1">
    <location>
        <begin position="54"/>
        <end position="64"/>
    </location>
</feature>
<evidence type="ECO:0000313" key="3">
    <source>
        <dbReference type="EMBL" id="MFC0470678.1"/>
    </source>
</evidence>
<name>A0ABV6KBJ0_9BACI</name>
<dbReference type="Gene3D" id="3.30.1380.10">
    <property type="match status" value="1"/>
</dbReference>
<accession>A0ABV6KBJ0</accession>
<evidence type="ECO:0000259" key="2">
    <source>
        <dbReference type="Pfam" id="PF02557"/>
    </source>
</evidence>
<dbReference type="InterPro" id="IPR009045">
    <property type="entry name" value="Zn_M74/Hedgehog-like"/>
</dbReference>
<dbReference type="PROSITE" id="PS51257">
    <property type="entry name" value="PROKAR_LIPOPROTEIN"/>
    <property type="match status" value="1"/>
</dbReference>